<gene>
    <name evidence="1" type="ORF">LCPAC001_00380</name>
</gene>
<sequence length="178" mass="20930">MNNKIYFDSSDLLISDKLILLDTLIKKYPKECQKLIDGIKEQKLIPPSPKTYNQIVKEFISSYDDFKPSDIILSYNEDYEDALFSFINGIICEMFDESWFKISINIDDFCCEMSDCETYENENTVYRLNICYDGYEHFTFCELCKKNAGLSGEYVPFEKLFTKLNKTLYNHFSAIKKS</sequence>
<name>A0A481Z3C5_9VIRU</name>
<organism evidence="1">
    <name type="scientific">Pithovirus LCPAC001</name>
    <dbReference type="NCBI Taxonomy" id="2506585"/>
    <lineage>
        <taxon>Viruses</taxon>
        <taxon>Pithoviruses</taxon>
    </lineage>
</organism>
<protein>
    <submittedName>
        <fullName evidence="1">Uncharacterized protein</fullName>
    </submittedName>
</protein>
<reference evidence="1" key="1">
    <citation type="journal article" date="2019" name="MBio">
        <title>Virus Genomes from Deep Sea Sediments Expand the Ocean Megavirome and Support Independent Origins of Viral Gigantism.</title>
        <authorList>
            <person name="Backstrom D."/>
            <person name="Yutin N."/>
            <person name="Jorgensen S.L."/>
            <person name="Dharamshi J."/>
            <person name="Homa F."/>
            <person name="Zaremba-Niedwiedzka K."/>
            <person name="Spang A."/>
            <person name="Wolf Y.I."/>
            <person name="Koonin E.V."/>
            <person name="Ettema T.J."/>
        </authorList>
    </citation>
    <scope>NUCLEOTIDE SEQUENCE</scope>
</reference>
<dbReference type="EMBL" id="MK500427">
    <property type="protein sequence ID" value="QBK89528.1"/>
    <property type="molecule type" value="Genomic_DNA"/>
</dbReference>
<accession>A0A481Z3C5</accession>
<evidence type="ECO:0000313" key="1">
    <source>
        <dbReference type="EMBL" id="QBK89528.1"/>
    </source>
</evidence>
<proteinExistence type="predicted"/>